<feature type="domain" description="Helicase C-terminal" evidence="2">
    <location>
        <begin position="285"/>
        <end position="454"/>
    </location>
</feature>
<proteinExistence type="predicted"/>
<dbReference type="PANTHER" id="PTHR47396">
    <property type="entry name" value="TYPE I RESTRICTION ENZYME ECOKI R PROTEIN"/>
    <property type="match status" value="1"/>
</dbReference>
<dbReference type="Pfam" id="PF00271">
    <property type="entry name" value="Helicase_C"/>
    <property type="match status" value="1"/>
</dbReference>
<dbReference type="PROSITE" id="PS51192">
    <property type="entry name" value="HELICASE_ATP_BIND_1"/>
    <property type="match status" value="1"/>
</dbReference>
<dbReference type="RefSeq" id="WP_353302580.1">
    <property type="nucleotide sequence ID" value="NZ_BAABWN010000005.1"/>
</dbReference>
<evidence type="ECO:0000259" key="1">
    <source>
        <dbReference type="PROSITE" id="PS51192"/>
    </source>
</evidence>
<dbReference type="Gene3D" id="3.40.50.300">
    <property type="entry name" value="P-loop containing nucleotide triphosphate hydrolases"/>
    <property type="match status" value="2"/>
</dbReference>
<evidence type="ECO:0000313" key="4">
    <source>
        <dbReference type="Proteomes" id="UP001465153"/>
    </source>
</evidence>
<dbReference type="SMART" id="SM00487">
    <property type="entry name" value="DEXDc"/>
    <property type="match status" value="1"/>
</dbReference>
<dbReference type="Pfam" id="PF04851">
    <property type="entry name" value="ResIII"/>
    <property type="match status" value="1"/>
</dbReference>
<dbReference type="InterPro" id="IPR001650">
    <property type="entry name" value="Helicase_C-like"/>
</dbReference>
<gene>
    <name evidence="3" type="ORF">NBRC116591_17280</name>
</gene>
<reference evidence="3 4" key="1">
    <citation type="submission" date="2024-04" db="EMBL/GenBank/DDBJ databases">
        <title>Draft genome sequence of Sessilibacter corallicola NBRC 116591.</title>
        <authorList>
            <person name="Miyakawa T."/>
            <person name="Kusuya Y."/>
            <person name="Miura T."/>
        </authorList>
    </citation>
    <scope>NUCLEOTIDE SEQUENCE [LARGE SCALE GENOMIC DNA]</scope>
    <source>
        <strain evidence="3 4">KU-00831-HH</strain>
    </source>
</reference>
<dbReference type="EMBL" id="BAABWN010000005">
    <property type="protein sequence ID" value="GAA6167917.1"/>
    <property type="molecule type" value="Genomic_DNA"/>
</dbReference>
<dbReference type="PROSITE" id="PS51194">
    <property type="entry name" value="HELICASE_CTER"/>
    <property type="match status" value="1"/>
</dbReference>
<dbReference type="Proteomes" id="UP001465153">
    <property type="component" value="Unassembled WGS sequence"/>
</dbReference>
<organism evidence="3 4">
    <name type="scientific">Sessilibacter corallicola</name>
    <dbReference type="NCBI Taxonomy" id="2904075"/>
    <lineage>
        <taxon>Bacteria</taxon>
        <taxon>Pseudomonadati</taxon>
        <taxon>Pseudomonadota</taxon>
        <taxon>Gammaproteobacteria</taxon>
        <taxon>Cellvibrionales</taxon>
        <taxon>Cellvibrionaceae</taxon>
        <taxon>Sessilibacter</taxon>
    </lineage>
</organism>
<sequence>MPNVDLAALEEQVVSESSDHAFLAYKSSVGEGPDLITERLREDVMGSWRGCLSIVPLDALSISDRPSLRQPQVAALFEILGHLTSHRVSDATVVMPTGTGKTETMLAAVCGLPVERALVIVPTDSLRLQTFKKFLELGKLRELNAINSATLNPVTALLEGAIDSEDELNSVLKANVIVTTPFSLHQVSTQLKSKLYDACSHLFVDEAHHVKANTWMAVKKAFSDKPVIQFTATPFREDRKRVGGKIIYNYPMSKAQENGLFREITFKAIYEVNDITGDERVAEEAVSQLRRDLHSGYDHILMARCSTRKRAEKIFEIYQNCYSDLNPIVIHSGVSQKTQKMQAILQKKHRIIVCVDMLGEGFDLPELKVCALHNIHKSLPITLQFAGRFVRDRSDLGNPTFIANVCDQNVENVLKDLYIEDPDWNRVLQRISENSIQQELELQELVDGAIKTGIEVPPENLNPALSAIVYRASSLSMTEKVESIPLERNEVMVSSFVAPEANLSVLLTKVESKTKWAPQSDFTQPEWRLIMLYYVPGEELLFIHDSSKSGVRKKIAEHFNASASLLSGDSVFKSFGHVERLVLQNAGLNRGRRGPLRYVMYTGIDIESAINDLAQGASYKSNLFGKGYDTGNKVSIGCSYKGRIWSMDSASISDWMAWCRSLAKKLNDPEVDPNQILNKVLRTNELESIPPDLVPVGIDWPDLFYERGGLSTLALDVDGTQLPVDEAIISIAENAPGVIKIQVDFDRHQALYEYSISNDGYSIVKAEGSSITLIDGEKRKDLAEYFSEEASPAIYFDDGSKLFETLHIVRPEGYTIPHISSNNIHGIPWAVNIRSESQGESRNSNTIQHAMIQRLLADDYWIVFDDDGPNEVADIVAFKDEGNVLAVEFYHLKYSKEDAKGSRIGDFYEVCGQVIKSCKWVGELDNIINQLKSRERKRINRSNITRLEKGHYRDFDLLKQHGARLKKDFRFFVVQPGLDSSNVSEDVAALLGSVDLYVKETTGNPLKIICS</sequence>
<protein>
    <recommendedName>
        <fullName evidence="5">Superfamily II DNA or RNA helicase</fullName>
    </recommendedName>
</protein>
<evidence type="ECO:0000313" key="3">
    <source>
        <dbReference type="EMBL" id="GAA6167917.1"/>
    </source>
</evidence>
<evidence type="ECO:0000259" key="2">
    <source>
        <dbReference type="PROSITE" id="PS51194"/>
    </source>
</evidence>
<dbReference type="InterPro" id="IPR050742">
    <property type="entry name" value="Helicase_Restrict-Modif_Enz"/>
</dbReference>
<dbReference type="InterPro" id="IPR014001">
    <property type="entry name" value="Helicase_ATP-bd"/>
</dbReference>
<comment type="caution">
    <text evidence="3">The sequence shown here is derived from an EMBL/GenBank/DDBJ whole genome shotgun (WGS) entry which is preliminary data.</text>
</comment>
<dbReference type="InterPro" id="IPR027417">
    <property type="entry name" value="P-loop_NTPase"/>
</dbReference>
<dbReference type="CDD" id="cd17926">
    <property type="entry name" value="DEXHc_RE"/>
    <property type="match status" value="1"/>
</dbReference>
<dbReference type="InterPro" id="IPR006935">
    <property type="entry name" value="Helicase/UvrB_N"/>
</dbReference>
<evidence type="ECO:0008006" key="5">
    <source>
        <dbReference type="Google" id="ProtNLM"/>
    </source>
</evidence>
<dbReference type="PANTHER" id="PTHR47396:SF1">
    <property type="entry name" value="ATP-DEPENDENT HELICASE IRC3-RELATED"/>
    <property type="match status" value="1"/>
</dbReference>
<name>A0ABQ0A8E1_9GAMM</name>
<feature type="domain" description="Helicase ATP-binding" evidence="1">
    <location>
        <begin position="82"/>
        <end position="252"/>
    </location>
</feature>
<accession>A0ABQ0A8E1</accession>
<dbReference type="SUPFAM" id="SSF52540">
    <property type="entry name" value="P-loop containing nucleoside triphosphate hydrolases"/>
    <property type="match status" value="1"/>
</dbReference>
<keyword evidence="4" id="KW-1185">Reference proteome</keyword>